<dbReference type="Pfam" id="PF00533">
    <property type="entry name" value="BRCT"/>
    <property type="match status" value="1"/>
</dbReference>
<comment type="subcellular location">
    <subcellularLocation>
        <location evidence="2">Chromosome</location>
    </subcellularLocation>
    <subcellularLocation>
        <location evidence="1">Nucleus</location>
    </subcellularLocation>
</comment>
<dbReference type="Gene3D" id="3.40.50.10980">
    <property type="entry name" value="Nibrin, BRCT2 domain"/>
    <property type="match status" value="1"/>
</dbReference>
<keyword evidence="6" id="KW-0539">Nucleus</keyword>
<dbReference type="Pfam" id="PF16508">
    <property type="entry name" value="NIBRIN_BRCT_II"/>
    <property type="match status" value="1"/>
</dbReference>
<evidence type="ECO:0000256" key="7">
    <source>
        <dbReference type="ARBA" id="ARBA00023306"/>
    </source>
</evidence>
<dbReference type="InterPro" id="IPR043014">
    <property type="entry name" value="Nibrin_BRCT2_sf"/>
</dbReference>
<sequence length="910" mass="104247">MWFLTAKSHPNTIWLKPGWEGVVGRKKTVNLQFFAIKQISRIHATITTEVISEKDDIFDLEKLSKVKIMDHGSTLGTFVNGVKISPNEWVYLKEKDDINFGESSLTFCLLYKPIVICISNLSSNEKSEVADLAVEADMKISKAWTSNCSHLLMKELKVTLKVMFCLLMCKDIVNLKWLKLTANAKPENYIHAEEKDFLPESNEKLLTNFEPSYLPDEKRKSLMTGKTFVVFNEIQLDYFSKIVPLAGGKVLLRKQHNETETSLKKYLKEISSVCIIMPQSQNVALKYLISNVAARTLDENDIGLAIMSANPRYLISSTDATVAENENLGIHLGADSQVVDQYSVRSKISNNKSLPISYVDNKKEKLASEDSMSNELIDGPQIIEDGEEKKNFDTKNSSQTSLESLIRETPPFAASSIRNSNFSPVKSNLISQNMDDFWDNLIGGTSSNFIPCSSTDKNIKEEFNSTEVKKVEDKPTTENFTTSEENKTINNKKRINPFTIVSQNKRQKSIEKDDFKSFEAEKKTNTSNVDVLFNSEKSTSLSKDFLDDKIFKEELNGYIESKKFNKEKKEIEEKGKLEEEKNFKKKEKKLKFINTNQKKEKKKLKSSDLNKLKYKFFKNDDYDEAYSSDVDQSESDEDLDLSTLKKLTDITLVDLIPAQKKKENIEEEKKEGVNFKKFKKSSSLKKKNQNFELILHEKGNEHFIVGGIEEPWLKPKKIKQIKDYHSTIGKGKKKNLQAYSNEVDEKLLLSSGESDLSEVEEEEIEILEKKKKNFFSKKILLDEEEEDNIRVDIESNKDFTKADTKMTSQSSLRNFFNSKLSNSTGSNNSLSKSKNEIHSFDEMEIESSNNSNLENDLNTTTLKNNLKKKPKLNFSKITENPSQLIFSNNKSNQLKKYHLVDDDEEDNFEF</sequence>
<evidence type="ECO:0000256" key="2">
    <source>
        <dbReference type="ARBA" id="ARBA00004286"/>
    </source>
</evidence>
<comment type="caution">
    <text evidence="11">The sequence shown here is derived from an EMBL/GenBank/DDBJ whole genome shotgun (WGS) entry which is preliminary data.</text>
</comment>
<dbReference type="GO" id="GO:0030870">
    <property type="term" value="C:Mre11 complex"/>
    <property type="evidence" value="ECO:0007669"/>
    <property type="project" value="InterPro"/>
</dbReference>
<dbReference type="Gene3D" id="2.60.200.20">
    <property type="match status" value="1"/>
</dbReference>
<evidence type="ECO:0000256" key="8">
    <source>
        <dbReference type="ARBA" id="ARBA00044757"/>
    </source>
</evidence>
<evidence type="ECO:0000256" key="3">
    <source>
        <dbReference type="ARBA" id="ARBA00022454"/>
    </source>
</evidence>
<feature type="compositionally biased region" description="Polar residues" evidence="9">
    <location>
        <begin position="875"/>
        <end position="891"/>
    </location>
</feature>
<dbReference type="SUPFAM" id="SSF49879">
    <property type="entry name" value="SMAD/FHA domain"/>
    <property type="match status" value="1"/>
</dbReference>
<dbReference type="EMBL" id="JADGJW010000525">
    <property type="protein sequence ID" value="KAJ3215722.1"/>
    <property type="molecule type" value="Genomic_DNA"/>
</dbReference>
<dbReference type="Pfam" id="PF00498">
    <property type="entry name" value="FHA"/>
    <property type="match status" value="1"/>
</dbReference>
<evidence type="ECO:0000256" key="4">
    <source>
        <dbReference type="ARBA" id="ARBA00022763"/>
    </source>
</evidence>
<dbReference type="PANTHER" id="PTHR12162">
    <property type="entry name" value="NIBRIN-RELATED"/>
    <property type="match status" value="1"/>
</dbReference>
<dbReference type="SMART" id="SM00240">
    <property type="entry name" value="FHA"/>
    <property type="match status" value="1"/>
</dbReference>
<dbReference type="GO" id="GO:0003684">
    <property type="term" value="F:damaged DNA binding"/>
    <property type="evidence" value="ECO:0007669"/>
    <property type="project" value="TreeGrafter"/>
</dbReference>
<evidence type="ECO:0000259" key="10">
    <source>
        <dbReference type="PROSITE" id="PS50006"/>
    </source>
</evidence>
<protein>
    <recommendedName>
        <fullName evidence="10">FHA domain-containing protein</fullName>
    </recommendedName>
</protein>
<proteinExistence type="inferred from homology"/>
<evidence type="ECO:0000313" key="11">
    <source>
        <dbReference type="EMBL" id="KAJ3215722.1"/>
    </source>
</evidence>
<dbReference type="Proteomes" id="UP001211065">
    <property type="component" value="Unassembled WGS sequence"/>
</dbReference>
<evidence type="ECO:0000256" key="1">
    <source>
        <dbReference type="ARBA" id="ARBA00004123"/>
    </source>
</evidence>
<dbReference type="GO" id="GO:0000724">
    <property type="term" value="P:double-strand break repair via homologous recombination"/>
    <property type="evidence" value="ECO:0007669"/>
    <property type="project" value="TreeGrafter"/>
</dbReference>
<dbReference type="GO" id="GO:0005694">
    <property type="term" value="C:chromosome"/>
    <property type="evidence" value="ECO:0007669"/>
    <property type="project" value="UniProtKB-SubCell"/>
</dbReference>
<keyword evidence="7" id="KW-0131">Cell cycle</keyword>
<dbReference type="CDD" id="cd22667">
    <property type="entry name" value="FHA_NBN"/>
    <property type="match status" value="1"/>
</dbReference>
<dbReference type="GO" id="GO:0007095">
    <property type="term" value="P:mitotic G2 DNA damage checkpoint signaling"/>
    <property type="evidence" value="ECO:0007669"/>
    <property type="project" value="InterPro"/>
</dbReference>
<dbReference type="InterPro" id="IPR008984">
    <property type="entry name" value="SMAD_FHA_dom_sf"/>
</dbReference>
<dbReference type="InterPro" id="IPR032429">
    <property type="entry name" value="Nibrin_BRCT2"/>
</dbReference>
<evidence type="ECO:0000313" key="12">
    <source>
        <dbReference type="Proteomes" id="UP001211065"/>
    </source>
</evidence>
<evidence type="ECO:0000256" key="9">
    <source>
        <dbReference type="SAM" id="MobiDB-lite"/>
    </source>
</evidence>
<dbReference type="InterPro" id="IPR040227">
    <property type="entry name" value="Nibrin-rel"/>
</dbReference>
<feature type="domain" description="FHA" evidence="10">
    <location>
        <begin position="21"/>
        <end position="84"/>
    </location>
</feature>
<dbReference type="InterPro" id="IPR036420">
    <property type="entry name" value="BRCT_dom_sf"/>
</dbReference>
<accession>A0AAD5XYD4</accession>
<keyword evidence="12" id="KW-1185">Reference proteome</keyword>
<dbReference type="SUPFAM" id="SSF52113">
    <property type="entry name" value="BRCT domain"/>
    <property type="match status" value="1"/>
</dbReference>
<dbReference type="PANTHER" id="PTHR12162:SF0">
    <property type="entry name" value="NIBRIN"/>
    <property type="match status" value="1"/>
</dbReference>
<feature type="compositionally biased region" description="Low complexity" evidence="9">
    <location>
        <begin position="847"/>
        <end position="864"/>
    </location>
</feature>
<keyword evidence="5" id="KW-0234">DNA repair</keyword>
<feature type="region of interest" description="Disordered" evidence="9">
    <location>
        <begin position="841"/>
        <end position="891"/>
    </location>
</feature>
<gene>
    <name evidence="11" type="ORF">HK099_006240</name>
</gene>
<evidence type="ECO:0000256" key="6">
    <source>
        <dbReference type="ARBA" id="ARBA00023242"/>
    </source>
</evidence>
<dbReference type="CDD" id="cd17741">
    <property type="entry name" value="BRCT_nibrin"/>
    <property type="match status" value="1"/>
</dbReference>
<dbReference type="Gene3D" id="3.40.50.10190">
    <property type="entry name" value="BRCT domain"/>
    <property type="match status" value="1"/>
</dbReference>
<dbReference type="InterPro" id="IPR000253">
    <property type="entry name" value="FHA_dom"/>
</dbReference>
<dbReference type="InterPro" id="IPR001357">
    <property type="entry name" value="BRCT_dom"/>
</dbReference>
<comment type="similarity">
    <text evidence="8">Belongs to the Nibrin family.</text>
</comment>
<dbReference type="AlphaFoldDB" id="A0AAD5XYD4"/>
<evidence type="ECO:0000256" key="5">
    <source>
        <dbReference type="ARBA" id="ARBA00023204"/>
    </source>
</evidence>
<name>A0AAD5XYD4_9FUNG</name>
<keyword evidence="4" id="KW-0227">DNA damage</keyword>
<organism evidence="11 12">
    <name type="scientific">Clydaea vesicula</name>
    <dbReference type="NCBI Taxonomy" id="447962"/>
    <lineage>
        <taxon>Eukaryota</taxon>
        <taxon>Fungi</taxon>
        <taxon>Fungi incertae sedis</taxon>
        <taxon>Chytridiomycota</taxon>
        <taxon>Chytridiomycota incertae sedis</taxon>
        <taxon>Chytridiomycetes</taxon>
        <taxon>Lobulomycetales</taxon>
        <taxon>Lobulomycetaceae</taxon>
        <taxon>Clydaea</taxon>
    </lineage>
</organism>
<reference evidence="11" key="1">
    <citation type="submission" date="2020-05" db="EMBL/GenBank/DDBJ databases">
        <title>Phylogenomic resolution of chytrid fungi.</title>
        <authorList>
            <person name="Stajich J.E."/>
            <person name="Amses K."/>
            <person name="Simmons R."/>
            <person name="Seto K."/>
            <person name="Myers J."/>
            <person name="Bonds A."/>
            <person name="Quandt C.A."/>
            <person name="Barry K."/>
            <person name="Liu P."/>
            <person name="Grigoriev I."/>
            <person name="Longcore J.E."/>
            <person name="James T.Y."/>
        </authorList>
    </citation>
    <scope>NUCLEOTIDE SEQUENCE</scope>
    <source>
        <strain evidence="11">JEL0476</strain>
    </source>
</reference>
<keyword evidence="3" id="KW-0158">Chromosome</keyword>
<dbReference type="PROSITE" id="PS50006">
    <property type="entry name" value="FHA_DOMAIN"/>
    <property type="match status" value="1"/>
</dbReference>